<gene>
    <name evidence="2" type="ORF">TWF718_004132</name>
</gene>
<keyword evidence="3" id="KW-1185">Reference proteome</keyword>
<dbReference type="AlphaFoldDB" id="A0AAN8RQ33"/>
<accession>A0AAN8RQ33</accession>
<organism evidence="2 3">
    <name type="scientific">Orbilia javanica</name>
    <dbReference type="NCBI Taxonomy" id="47235"/>
    <lineage>
        <taxon>Eukaryota</taxon>
        <taxon>Fungi</taxon>
        <taxon>Dikarya</taxon>
        <taxon>Ascomycota</taxon>
        <taxon>Pezizomycotina</taxon>
        <taxon>Orbiliomycetes</taxon>
        <taxon>Orbiliales</taxon>
        <taxon>Orbiliaceae</taxon>
        <taxon>Orbilia</taxon>
    </lineage>
</organism>
<evidence type="ECO:0000259" key="1">
    <source>
        <dbReference type="Pfam" id="PF08659"/>
    </source>
</evidence>
<dbReference type="EMBL" id="JAVHNR010000002">
    <property type="protein sequence ID" value="KAK6350952.1"/>
    <property type="molecule type" value="Genomic_DNA"/>
</dbReference>
<evidence type="ECO:0000313" key="2">
    <source>
        <dbReference type="EMBL" id="KAK6350952.1"/>
    </source>
</evidence>
<reference evidence="2 3" key="1">
    <citation type="submission" date="2019-10" db="EMBL/GenBank/DDBJ databases">
        <authorList>
            <person name="Palmer J.M."/>
        </authorList>
    </citation>
    <scope>NUCLEOTIDE SEQUENCE [LARGE SCALE GENOMIC DNA]</scope>
    <source>
        <strain evidence="2 3">TWF718</strain>
    </source>
</reference>
<protein>
    <recommendedName>
        <fullName evidence="1">Ketoreductase (KR) domain-containing protein</fullName>
    </recommendedName>
</protein>
<proteinExistence type="predicted"/>
<evidence type="ECO:0000313" key="3">
    <source>
        <dbReference type="Proteomes" id="UP001313282"/>
    </source>
</evidence>
<dbReference type="InterPro" id="IPR013968">
    <property type="entry name" value="PKS_KR"/>
</dbReference>
<feature type="domain" description="Ketoreductase (KR)" evidence="1">
    <location>
        <begin position="1"/>
        <end position="44"/>
    </location>
</feature>
<dbReference type="Gene3D" id="3.40.50.720">
    <property type="entry name" value="NAD(P)-binding Rossmann-like Domain"/>
    <property type="match status" value="1"/>
</dbReference>
<comment type="caution">
    <text evidence="2">The sequence shown here is derived from an EMBL/GenBank/DDBJ whole genome shotgun (WGS) entry which is preliminary data.</text>
</comment>
<dbReference type="Pfam" id="PF08659">
    <property type="entry name" value="KR"/>
    <property type="match status" value="1"/>
</dbReference>
<dbReference type="Proteomes" id="UP001313282">
    <property type="component" value="Unassembled WGS sequence"/>
</dbReference>
<name>A0AAN8RQ33_9PEZI</name>
<sequence>MSYTEWSKWIASRVSGSWNLHSILPKELDFFVLLSSLDGVIGTQAILGLKLLHTDPQLDVDSSGTNWRRNPMFQEQRRLTEITSASGGSGGQDVTSRFTAAKSNEEATEILIEALTKRLLFDGSRHGSGGYRPK</sequence>